<dbReference type="AlphaFoldDB" id="A0A072UTE0"/>
<reference evidence="2" key="3">
    <citation type="submission" date="2015-04" db="UniProtKB">
        <authorList>
            <consortium name="EnsemblPlants"/>
        </authorList>
    </citation>
    <scope>IDENTIFICATION</scope>
    <source>
        <strain evidence="2">cv. Jemalong A17</strain>
    </source>
</reference>
<dbReference type="HOGENOM" id="CLU_2907464_0_0_1"/>
<evidence type="ECO:0000313" key="1">
    <source>
        <dbReference type="EMBL" id="KEH29160.1"/>
    </source>
</evidence>
<gene>
    <name evidence="1" type="ordered locus">MTR_4g026995</name>
</gene>
<proteinExistence type="predicted"/>
<protein>
    <submittedName>
        <fullName evidence="1 2">Uncharacterized protein</fullName>
    </submittedName>
</protein>
<evidence type="ECO:0000313" key="2">
    <source>
        <dbReference type="EnsemblPlants" id="KEH29160"/>
    </source>
</evidence>
<dbReference type="EnsemblPlants" id="KEH29160">
    <property type="protein sequence ID" value="KEH29160"/>
    <property type="gene ID" value="MTR_4g026995"/>
</dbReference>
<reference evidence="1 3" key="1">
    <citation type="journal article" date="2011" name="Nature">
        <title>The Medicago genome provides insight into the evolution of rhizobial symbioses.</title>
        <authorList>
            <person name="Young N.D."/>
            <person name="Debelle F."/>
            <person name="Oldroyd G.E."/>
            <person name="Geurts R."/>
            <person name="Cannon S.B."/>
            <person name="Udvardi M.K."/>
            <person name="Benedito V.A."/>
            <person name="Mayer K.F."/>
            <person name="Gouzy J."/>
            <person name="Schoof H."/>
            <person name="Van de Peer Y."/>
            <person name="Proost S."/>
            <person name="Cook D.R."/>
            <person name="Meyers B.C."/>
            <person name="Spannagl M."/>
            <person name="Cheung F."/>
            <person name="De Mita S."/>
            <person name="Krishnakumar V."/>
            <person name="Gundlach H."/>
            <person name="Zhou S."/>
            <person name="Mudge J."/>
            <person name="Bharti A.K."/>
            <person name="Murray J.D."/>
            <person name="Naoumkina M.A."/>
            <person name="Rosen B."/>
            <person name="Silverstein K.A."/>
            <person name="Tang H."/>
            <person name="Rombauts S."/>
            <person name="Zhao P.X."/>
            <person name="Zhou P."/>
            <person name="Barbe V."/>
            <person name="Bardou P."/>
            <person name="Bechner M."/>
            <person name="Bellec A."/>
            <person name="Berger A."/>
            <person name="Berges H."/>
            <person name="Bidwell S."/>
            <person name="Bisseling T."/>
            <person name="Choisne N."/>
            <person name="Couloux A."/>
            <person name="Denny R."/>
            <person name="Deshpande S."/>
            <person name="Dai X."/>
            <person name="Doyle J.J."/>
            <person name="Dudez A.M."/>
            <person name="Farmer A.D."/>
            <person name="Fouteau S."/>
            <person name="Franken C."/>
            <person name="Gibelin C."/>
            <person name="Gish J."/>
            <person name="Goldstein S."/>
            <person name="Gonzalez A.J."/>
            <person name="Green P.J."/>
            <person name="Hallab A."/>
            <person name="Hartog M."/>
            <person name="Hua A."/>
            <person name="Humphray S.J."/>
            <person name="Jeong D.H."/>
            <person name="Jing Y."/>
            <person name="Jocker A."/>
            <person name="Kenton S.M."/>
            <person name="Kim D.J."/>
            <person name="Klee K."/>
            <person name="Lai H."/>
            <person name="Lang C."/>
            <person name="Lin S."/>
            <person name="Macmil S.L."/>
            <person name="Magdelenat G."/>
            <person name="Matthews L."/>
            <person name="McCorrison J."/>
            <person name="Monaghan E.L."/>
            <person name="Mun J.H."/>
            <person name="Najar F.Z."/>
            <person name="Nicholson C."/>
            <person name="Noirot C."/>
            <person name="O'Bleness M."/>
            <person name="Paule C.R."/>
            <person name="Poulain J."/>
            <person name="Prion F."/>
            <person name="Qin B."/>
            <person name="Qu C."/>
            <person name="Retzel E.F."/>
            <person name="Riddle C."/>
            <person name="Sallet E."/>
            <person name="Samain S."/>
            <person name="Samson N."/>
            <person name="Sanders I."/>
            <person name="Saurat O."/>
            <person name="Scarpelli C."/>
            <person name="Schiex T."/>
            <person name="Segurens B."/>
            <person name="Severin A.J."/>
            <person name="Sherrier D.J."/>
            <person name="Shi R."/>
            <person name="Sims S."/>
            <person name="Singer S.R."/>
            <person name="Sinharoy S."/>
            <person name="Sterck L."/>
            <person name="Viollet A."/>
            <person name="Wang B.B."/>
            <person name="Wang K."/>
            <person name="Wang M."/>
            <person name="Wang X."/>
            <person name="Warfsmann J."/>
            <person name="Weissenbach J."/>
            <person name="White D.D."/>
            <person name="White J.D."/>
            <person name="Wiley G.B."/>
            <person name="Wincker P."/>
            <person name="Xing Y."/>
            <person name="Yang L."/>
            <person name="Yao Z."/>
            <person name="Ying F."/>
            <person name="Zhai J."/>
            <person name="Zhou L."/>
            <person name="Zuber A."/>
            <person name="Denarie J."/>
            <person name="Dixon R.A."/>
            <person name="May G.D."/>
            <person name="Schwartz D.C."/>
            <person name="Rogers J."/>
            <person name="Quetier F."/>
            <person name="Town C.D."/>
            <person name="Roe B.A."/>
        </authorList>
    </citation>
    <scope>NUCLEOTIDE SEQUENCE [LARGE SCALE GENOMIC DNA]</scope>
    <source>
        <strain evidence="1">A17</strain>
        <strain evidence="2 3">cv. Jemalong A17</strain>
    </source>
</reference>
<accession>A0A072UTE0</accession>
<dbReference type="Proteomes" id="UP000002051">
    <property type="component" value="Chromosome 4"/>
</dbReference>
<name>A0A072UTE0_MEDTR</name>
<keyword evidence="3" id="KW-1185">Reference proteome</keyword>
<sequence>MAYNPDPSRLFVSPPAFNIFKIEIEDFVHTHYKKSVYNVGTKKLKKGSGVRTPDTPLINLIR</sequence>
<reference evidence="1 3" key="2">
    <citation type="journal article" date="2014" name="BMC Genomics">
        <title>An improved genome release (version Mt4.0) for the model legume Medicago truncatula.</title>
        <authorList>
            <person name="Tang H."/>
            <person name="Krishnakumar V."/>
            <person name="Bidwell S."/>
            <person name="Rosen B."/>
            <person name="Chan A."/>
            <person name="Zhou S."/>
            <person name="Gentzbittel L."/>
            <person name="Childs K.L."/>
            <person name="Yandell M."/>
            <person name="Gundlach H."/>
            <person name="Mayer K.F."/>
            <person name="Schwartz D.C."/>
            <person name="Town C.D."/>
        </authorList>
    </citation>
    <scope>GENOME REANNOTATION</scope>
    <source>
        <strain evidence="1">A17</strain>
        <strain evidence="2 3">cv. Jemalong A17</strain>
    </source>
</reference>
<dbReference type="EMBL" id="CM001220">
    <property type="protein sequence ID" value="KEH29160.1"/>
    <property type="molecule type" value="Genomic_DNA"/>
</dbReference>
<organism evidence="1 3">
    <name type="scientific">Medicago truncatula</name>
    <name type="common">Barrel medic</name>
    <name type="synonym">Medicago tribuloides</name>
    <dbReference type="NCBI Taxonomy" id="3880"/>
    <lineage>
        <taxon>Eukaryota</taxon>
        <taxon>Viridiplantae</taxon>
        <taxon>Streptophyta</taxon>
        <taxon>Embryophyta</taxon>
        <taxon>Tracheophyta</taxon>
        <taxon>Spermatophyta</taxon>
        <taxon>Magnoliopsida</taxon>
        <taxon>eudicotyledons</taxon>
        <taxon>Gunneridae</taxon>
        <taxon>Pentapetalae</taxon>
        <taxon>rosids</taxon>
        <taxon>fabids</taxon>
        <taxon>Fabales</taxon>
        <taxon>Fabaceae</taxon>
        <taxon>Papilionoideae</taxon>
        <taxon>50 kb inversion clade</taxon>
        <taxon>NPAAA clade</taxon>
        <taxon>Hologalegina</taxon>
        <taxon>IRL clade</taxon>
        <taxon>Trifolieae</taxon>
        <taxon>Medicago</taxon>
    </lineage>
</organism>
<evidence type="ECO:0000313" key="3">
    <source>
        <dbReference type="Proteomes" id="UP000002051"/>
    </source>
</evidence>